<gene>
    <name evidence="13" type="ORF">POBO1169_LOCUS7865</name>
</gene>
<evidence type="ECO:0000256" key="9">
    <source>
        <dbReference type="ARBA" id="ARBA00039781"/>
    </source>
</evidence>
<dbReference type="AlphaFoldDB" id="A0A7S0WEH1"/>
<feature type="region of interest" description="Disordered" evidence="11">
    <location>
        <begin position="83"/>
        <end position="185"/>
    </location>
</feature>
<feature type="compositionally biased region" description="Low complexity" evidence="11">
    <location>
        <begin position="136"/>
        <end position="149"/>
    </location>
</feature>
<dbReference type="InterPro" id="IPR039785">
    <property type="entry name" value="MINY3/4"/>
</dbReference>
<dbReference type="GO" id="GO:0071108">
    <property type="term" value="P:protein K48-linked deubiquitination"/>
    <property type="evidence" value="ECO:0007669"/>
    <property type="project" value="InterPro"/>
</dbReference>
<dbReference type="EC" id="3.4.19.12" evidence="3"/>
<keyword evidence="5" id="KW-0833">Ubl conjugation pathway</keyword>
<dbReference type="InterPro" id="IPR059022">
    <property type="entry name" value="MINDY4_N"/>
</dbReference>
<dbReference type="GO" id="GO:0004843">
    <property type="term" value="F:cysteine-type deubiquitinase activity"/>
    <property type="evidence" value="ECO:0007669"/>
    <property type="project" value="UniProtKB-EC"/>
</dbReference>
<evidence type="ECO:0000256" key="2">
    <source>
        <dbReference type="ARBA" id="ARBA00011074"/>
    </source>
</evidence>
<evidence type="ECO:0000256" key="11">
    <source>
        <dbReference type="SAM" id="MobiDB-lite"/>
    </source>
</evidence>
<dbReference type="GO" id="GO:1990380">
    <property type="term" value="F:K48-linked deubiquitinase activity"/>
    <property type="evidence" value="ECO:0007669"/>
    <property type="project" value="InterPro"/>
</dbReference>
<reference evidence="13" key="1">
    <citation type="submission" date="2021-01" db="EMBL/GenBank/DDBJ databases">
        <authorList>
            <person name="Corre E."/>
            <person name="Pelletier E."/>
            <person name="Niang G."/>
            <person name="Scheremetjew M."/>
            <person name="Finn R."/>
            <person name="Kale V."/>
            <person name="Holt S."/>
            <person name="Cochrane G."/>
            <person name="Meng A."/>
            <person name="Brown T."/>
            <person name="Cohen L."/>
        </authorList>
    </citation>
    <scope>NUCLEOTIDE SEQUENCE</scope>
    <source>
        <strain evidence="13">CCMP722</strain>
    </source>
</reference>
<proteinExistence type="inferred from homology"/>
<dbReference type="Pfam" id="PF13898">
    <property type="entry name" value="MINDY-3_4_CD"/>
    <property type="match status" value="1"/>
</dbReference>
<evidence type="ECO:0000256" key="6">
    <source>
        <dbReference type="ARBA" id="ARBA00022801"/>
    </source>
</evidence>
<evidence type="ECO:0000256" key="8">
    <source>
        <dbReference type="ARBA" id="ARBA00037630"/>
    </source>
</evidence>
<evidence type="ECO:0000259" key="12">
    <source>
        <dbReference type="SMART" id="SM01174"/>
    </source>
</evidence>
<feature type="compositionally biased region" description="Low complexity" evidence="11">
    <location>
        <begin position="107"/>
        <end position="119"/>
    </location>
</feature>
<comment type="similarity">
    <text evidence="2">Belongs to the MINDY deubiquitinase family. FAM188 subfamily.</text>
</comment>
<keyword evidence="6" id="KW-0378">Hydrolase</keyword>
<evidence type="ECO:0000256" key="4">
    <source>
        <dbReference type="ARBA" id="ARBA00022670"/>
    </source>
</evidence>
<dbReference type="SMART" id="SM01174">
    <property type="entry name" value="DUF4205"/>
    <property type="match status" value="1"/>
</dbReference>
<dbReference type="PANTHER" id="PTHR12473">
    <property type="entry name" value="UBIQUITIN CARBOXYL-TERMINAL HYDROLASE MINDY-4-RELATED"/>
    <property type="match status" value="1"/>
</dbReference>
<evidence type="ECO:0000313" key="13">
    <source>
        <dbReference type="EMBL" id="CAD8664664.1"/>
    </source>
</evidence>
<evidence type="ECO:0000256" key="3">
    <source>
        <dbReference type="ARBA" id="ARBA00012759"/>
    </source>
</evidence>
<feature type="region of interest" description="Disordered" evidence="11">
    <location>
        <begin position="208"/>
        <end position="229"/>
    </location>
</feature>
<keyword evidence="7" id="KW-0788">Thiol protease</keyword>
<comment type="catalytic activity">
    <reaction evidence="1">
        <text>Thiol-dependent hydrolysis of ester, thioester, amide, peptide and isopeptide bonds formed by the C-terminal Gly of ubiquitin (a 76-residue protein attached to proteins as an intracellular targeting signal).</text>
        <dbReference type="EC" id="3.4.19.12"/>
    </reaction>
</comment>
<dbReference type="PANTHER" id="PTHR12473:SF8">
    <property type="entry name" value="UBIQUITIN CARBOXYL-TERMINAL HYDROLASE MINDY-4-RELATED"/>
    <property type="match status" value="1"/>
</dbReference>
<comment type="function">
    <text evidence="8">Probable hydrolase that can remove 'Lys-48'-linked conjugated ubiquitin from proteins.</text>
</comment>
<sequence>MSVSGDLVADALVREYLAKAGLKETLKLLDQEKPRSPDAISNRSTLRKAVGLEKYSAKLKKRHPDEPLPTTLEMLVNYTQAKIKAAEAAAESEEVSPGKAAARKPPSRSAPSSDNSRSHPPLPVEDEPSPPPRPKQGFGFSSDSFQSDSLSRNATRLEPPELRPTTNSFGSRSSELPLARNPVQASQDQMVMEDFDEDFDADFSHPAPTISRQGVSAKGGTQISVGEPLSPDEMKTVKEKLFGTMGAPDSWKQGLFFKENVKGLEYGLVQKQGGPCGVLAAVQAQMLCSLATKAGTTSPKVVDLTRKQYEDALADGIAQALWKASSAGLRSANGAYVVNCSERSTQGMTLDMCLRQSKKTRVKSLEEAQGAVRSCLGVWMEQDGWGLLLFLYSLVLSRGIQNIKGDMDEPNNSLMGAHGYCTQDLVNLIICGSSVTNVFNGINKLDEHTTLKGVPGQSKIGFLSLFEWYQYIEVGSYYKQPDVAVWVVCCESHFTCIFATDSRANENRRPFDLYYYDGLANQDEVIRFTVTRSEHGGHTARAGDTVGSRGKTEGDLTPPLEFVIETRWPGVEVNWNGAEPIL</sequence>
<dbReference type="GO" id="GO:0006508">
    <property type="term" value="P:proteolysis"/>
    <property type="evidence" value="ECO:0007669"/>
    <property type="project" value="UniProtKB-KW"/>
</dbReference>
<keyword evidence="4" id="KW-0645">Protease</keyword>
<evidence type="ECO:0000256" key="5">
    <source>
        <dbReference type="ARBA" id="ARBA00022786"/>
    </source>
</evidence>
<dbReference type="InterPro" id="IPR025257">
    <property type="entry name" value="MINDY-3/4_CD"/>
</dbReference>
<protein>
    <recommendedName>
        <fullName evidence="9">Probable ubiquitin carboxyl-terminal hydrolase MINDY-4</fullName>
        <ecNumber evidence="3">3.4.19.12</ecNumber>
    </recommendedName>
    <alternativeName>
        <fullName evidence="10">Probable deubiquitinating enzyme MINDY-4</fullName>
    </alternativeName>
</protein>
<evidence type="ECO:0000256" key="10">
    <source>
        <dbReference type="ARBA" id="ARBA00041360"/>
    </source>
</evidence>
<dbReference type="Pfam" id="PF26038">
    <property type="entry name" value="Dimer_MINDY4_N"/>
    <property type="match status" value="1"/>
</dbReference>
<feature type="compositionally biased region" description="Polar residues" evidence="11">
    <location>
        <begin position="164"/>
        <end position="174"/>
    </location>
</feature>
<dbReference type="EMBL" id="HBFA01015259">
    <property type="protein sequence ID" value="CAD8664664.1"/>
    <property type="molecule type" value="Transcribed_RNA"/>
</dbReference>
<organism evidence="13">
    <name type="scientific">Pyramimonas obovata</name>
    <dbReference type="NCBI Taxonomy" id="1411642"/>
    <lineage>
        <taxon>Eukaryota</taxon>
        <taxon>Viridiplantae</taxon>
        <taxon>Chlorophyta</taxon>
        <taxon>Pyramimonadophyceae</taxon>
        <taxon>Pyramimonadales</taxon>
        <taxon>Pyramimonadaceae</taxon>
        <taxon>Pyramimonas</taxon>
        <taxon>Pyramimonas incertae sedis</taxon>
    </lineage>
</organism>
<evidence type="ECO:0000256" key="7">
    <source>
        <dbReference type="ARBA" id="ARBA00022807"/>
    </source>
</evidence>
<name>A0A7S0WEH1_9CHLO</name>
<feature type="compositionally biased region" description="Polar residues" evidence="11">
    <location>
        <begin position="210"/>
        <end position="224"/>
    </location>
</feature>
<accession>A0A7S0WEH1</accession>
<feature type="domain" description="Deubiquitinating enzyme MINDY-3/4 conserved" evidence="12">
    <location>
        <begin position="238"/>
        <end position="577"/>
    </location>
</feature>
<evidence type="ECO:0000256" key="1">
    <source>
        <dbReference type="ARBA" id="ARBA00000707"/>
    </source>
</evidence>